<proteinExistence type="predicted"/>
<feature type="region of interest" description="Disordered" evidence="3">
    <location>
        <begin position="65"/>
        <end position="88"/>
    </location>
</feature>
<keyword evidence="7" id="KW-1185">Reference proteome</keyword>
<evidence type="ECO:0000313" key="7">
    <source>
        <dbReference type="Proteomes" id="UP000064844"/>
    </source>
</evidence>
<dbReference type="EMBL" id="CP011307">
    <property type="protein sequence ID" value="ALP95171.1"/>
    <property type="molecule type" value="Genomic_DNA"/>
</dbReference>
<feature type="chain" id="PRO_5006606398" description="SLH domain-containing protein" evidence="4">
    <location>
        <begin position="26"/>
        <end position="926"/>
    </location>
</feature>
<dbReference type="NCBIfam" id="TIGR02543">
    <property type="entry name" value="List_Bact_rpt"/>
    <property type="match status" value="2"/>
</dbReference>
<feature type="compositionally biased region" description="Basic and acidic residues" evidence="3">
    <location>
        <begin position="69"/>
        <end position="84"/>
    </location>
</feature>
<evidence type="ECO:0000256" key="2">
    <source>
        <dbReference type="ARBA" id="ARBA00022737"/>
    </source>
</evidence>
<dbReference type="RefSeq" id="WP_058118366.1">
    <property type="nucleotide sequence ID" value="NZ_CP011307.1"/>
</dbReference>
<dbReference type="Pfam" id="PF18998">
    <property type="entry name" value="Flg_new_2"/>
    <property type="match status" value="2"/>
</dbReference>
<evidence type="ECO:0000313" key="6">
    <source>
        <dbReference type="EMBL" id="ALP95171.1"/>
    </source>
</evidence>
<dbReference type="InterPro" id="IPR044060">
    <property type="entry name" value="Bacterial_rp_domain"/>
</dbReference>
<dbReference type="STRING" id="1297617.IB211_02780c"/>
<reference evidence="7" key="2">
    <citation type="submission" date="2015-04" db="EMBL/GenBank/DDBJ databases">
        <title>A butyrogenic pathway from the amino acid lysine in a human gut commensal.</title>
        <authorList>
            <person name="de Vos W.M."/>
            <person name="Bui N.T.P."/>
            <person name="Plugge C.M."/>
            <person name="Ritari J."/>
        </authorList>
    </citation>
    <scope>NUCLEOTIDE SEQUENCE [LARGE SCALE GENOMIC DNA]</scope>
    <source>
        <strain evidence="7">AF211</strain>
    </source>
</reference>
<protein>
    <recommendedName>
        <fullName evidence="5">SLH domain-containing protein</fullName>
    </recommendedName>
</protein>
<feature type="domain" description="SLH" evidence="5">
    <location>
        <begin position="876"/>
        <end position="926"/>
    </location>
</feature>
<dbReference type="Pfam" id="PF09479">
    <property type="entry name" value="Flg_new"/>
    <property type="match status" value="2"/>
</dbReference>
<comment type="subcellular location">
    <subcellularLocation>
        <location evidence="1">Cell envelope</location>
    </subcellularLocation>
</comment>
<dbReference type="InterPro" id="IPR013378">
    <property type="entry name" value="InlB-like_B-rpt"/>
</dbReference>
<feature type="domain" description="SLH" evidence="5">
    <location>
        <begin position="752"/>
        <end position="811"/>
    </location>
</feature>
<evidence type="ECO:0000259" key="5">
    <source>
        <dbReference type="PROSITE" id="PS51272"/>
    </source>
</evidence>
<sequence>MKKRLLSILLMCCMVLTLLPTAVFAEDSAEEPLVCSCETACTVDNMNKECPDCGAENTIPQNCGQYIPVEDRTGENGSTERADDPNGPTELSAADQVQAMINALPSAEAITEENAEEVEAQLEAIDGAKEKLSDEEIDELDLSRYAEAAAALGALAAPMLLANDSPDEQFTLTPGGRYYFDLSAMGIPGTANSGNSDGAASLPDTSLHYVPFTYVGTIEAYKLTSATATTEEYAQREKYPHSLFIADYAVTHTVSWDDLNTKSLIFGKDYVAGGVDYTLRAPSVGSNYTGSGNSERGVPQSNEWDTMLNKDSGYIQNWNEMYSWGQDTVSDDASGRAGRGYYSARGWSYHYATYSIPNLGFRPVLEVLNPDTLGSDGLKVVTLDLNGGKLGGSSEDIQIIVKNGSTFTAPMSGGLTRPDGDTGSYFMWLDGNGNSYEPGGSVPADVTTLTVQWTAPTYAVTLHTNGGTINNGNVTEYTYGVGATLPTDVTRTGYTFKGWYDNEGLTGDPVTAIGNTETGNKEYWAKWEINQYTITVKPENGKADITITQDYGTPITAPTLTREGYQFNGWDKTFPTTMPAENLTITAQWTVNQYTITYDLAGGTVEGNPDTYTIETGAFTLKNPTKSGYTFTGWSGTGLDGENNMTVTIPTGSTGNRTYTAHWRYNGSGHSYSYYTIKATAGAGGSISPSGNVSVREGRDQTFTITPDKGYAISNVKIDGKSIGAVKSYTFENVRRTHTIEVIFMKANGNPQTGVFVDVATGSYYEDAVDWAVEKGITNGVSSNMFAPDDPCTRAQIVTFLWRAAGSPAPKSMSSFTDVPADAFYAKAVAWAVENGITSGTGEGKFSPNAICTRAQSVTFLYRASGSPAVSGSAEFSDVSTTAFYADAVAWAAKKGITTGIGGGLFGSDNDCTRSQIVTFLWRCKK</sequence>
<name>A0A0S2W771_9FIRM</name>
<dbReference type="Proteomes" id="UP000064844">
    <property type="component" value="Chromosome"/>
</dbReference>
<dbReference type="Pfam" id="PF00395">
    <property type="entry name" value="SLH"/>
    <property type="match status" value="3"/>
</dbReference>
<dbReference type="PROSITE" id="PS51272">
    <property type="entry name" value="SLH"/>
    <property type="match status" value="3"/>
</dbReference>
<dbReference type="InterPro" id="IPR042229">
    <property type="entry name" value="Listeria/Bacterioides_rpt_sf"/>
</dbReference>
<gene>
    <name evidence="6" type="ORF">IB211_02780c</name>
</gene>
<keyword evidence="2" id="KW-0677">Repeat</keyword>
<dbReference type="AlphaFoldDB" id="A0A0S2W771"/>
<dbReference type="Gene3D" id="2.60.40.4270">
    <property type="entry name" value="Listeria-Bacteroides repeat domain"/>
    <property type="match status" value="3"/>
</dbReference>
<evidence type="ECO:0000256" key="3">
    <source>
        <dbReference type="SAM" id="MobiDB-lite"/>
    </source>
</evidence>
<dbReference type="InterPro" id="IPR001119">
    <property type="entry name" value="SLH_dom"/>
</dbReference>
<reference evidence="6 7" key="1">
    <citation type="journal article" date="2015" name="Nat. Commun.">
        <title>Production of butyrate from lysine and the Amadori product fructoselysine by a human gut commensal.</title>
        <authorList>
            <person name="Bui T.P."/>
            <person name="Ritari J."/>
            <person name="Boeren S."/>
            <person name="de Waard P."/>
            <person name="Plugge C.M."/>
            <person name="de Vos W.M."/>
        </authorList>
    </citation>
    <scope>NUCLEOTIDE SEQUENCE [LARGE SCALE GENOMIC DNA]</scope>
    <source>
        <strain evidence="6 7">AF211</strain>
    </source>
</reference>
<feature type="domain" description="SLH" evidence="5">
    <location>
        <begin position="812"/>
        <end position="875"/>
    </location>
</feature>
<dbReference type="PATRIC" id="fig|1297617.4.peg.2863"/>
<feature type="signal peptide" evidence="4">
    <location>
        <begin position="1"/>
        <end position="25"/>
    </location>
</feature>
<dbReference type="KEGG" id="ibu:IB211_02780c"/>
<accession>A0A0S2W771</accession>
<dbReference type="GO" id="GO:0030313">
    <property type="term" value="C:cell envelope"/>
    <property type="evidence" value="ECO:0007669"/>
    <property type="project" value="UniProtKB-SubCell"/>
</dbReference>
<evidence type="ECO:0000256" key="1">
    <source>
        <dbReference type="ARBA" id="ARBA00004196"/>
    </source>
</evidence>
<evidence type="ECO:0000256" key="4">
    <source>
        <dbReference type="SAM" id="SignalP"/>
    </source>
</evidence>
<organism evidence="6 7">
    <name type="scientific">Intestinimonas butyriciproducens</name>
    <dbReference type="NCBI Taxonomy" id="1297617"/>
    <lineage>
        <taxon>Bacteria</taxon>
        <taxon>Bacillati</taxon>
        <taxon>Bacillota</taxon>
        <taxon>Clostridia</taxon>
        <taxon>Eubacteriales</taxon>
        <taxon>Intestinimonas</taxon>
    </lineage>
</organism>
<keyword evidence="4" id="KW-0732">Signal</keyword>